<dbReference type="EMBL" id="JANFNG010000001">
    <property type="protein sequence ID" value="MCQ4079155.1"/>
    <property type="molecule type" value="Genomic_DNA"/>
</dbReference>
<dbReference type="InterPro" id="IPR007995">
    <property type="entry name" value="DUF742"/>
</dbReference>
<proteinExistence type="predicted"/>
<dbReference type="RefSeq" id="WP_255918007.1">
    <property type="nucleotide sequence ID" value="NZ_JANFNG010000001.1"/>
</dbReference>
<dbReference type="PANTHER" id="PTHR36221:SF1">
    <property type="entry name" value="DUF742 DOMAIN-CONTAINING PROTEIN"/>
    <property type="match status" value="1"/>
</dbReference>
<evidence type="ECO:0000313" key="2">
    <source>
        <dbReference type="Proteomes" id="UP001057702"/>
    </source>
</evidence>
<accession>A0ABT1PNA8</accession>
<sequence>MPSGDDPWIDEDTGRLIRPYTLTGGRTRPRHQLNLLSLVRTTETGVRERLDPEHVQVLDVCSGPPVSVAEVAARLRQPVQVAKILLSDLIDVRAVTTRAPVTNADPTTRETLEAVLDGLQQLL</sequence>
<gene>
    <name evidence="1" type="ORF">NGB36_00625</name>
</gene>
<dbReference type="Pfam" id="PF05331">
    <property type="entry name" value="DUF742"/>
    <property type="match status" value="1"/>
</dbReference>
<protein>
    <submittedName>
        <fullName evidence="1">DUF742 domain-containing protein</fullName>
    </submittedName>
</protein>
<reference evidence="1" key="1">
    <citation type="submission" date="2022-06" db="EMBL/GenBank/DDBJ databases">
        <title>Draft genome sequence of Streptomyces sp. RB6PN25 isolated from peat swamp forest in Thailand.</title>
        <authorList>
            <person name="Duangmal K."/>
            <person name="Klaysubun C."/>
        </authorList>
    </citation>
    <scope>NUCLEOTIDE SEQUENCE</scope>
    <source>
        <strain evidence="1">RB6PN25</strain>
    </source>
</reference>
<dbReference type="Proteomes" id="UP001057702">
    <property type="component" value="Unassembled WGS sequence"/>
</dbReference>
<name>A0ABT1PNA8_9ACTN</name>
<evidence type="ECO:0000313" key="1">
    <source>
        <dbReference type="EMBL" id="MCQ4079155.1"/>
    </source>
</evidence>
<keyword evidence="2" id="KW-1185">Reference proteome</keyword>
<dbReference type="PANTHER" id="PTHR36221">
    <property type="entry name" value="DUF742 DOMAIN-CONTAINING PROTEIN"/>
    <property type="match status" value="1"/>
</dbReference>
<comment type="caution">
    <text evidence="1">The sequence shown here is derived from an EMBL/GenBank/DDBJ whole genome shotgun (WGS) entry which is preliminary data.</text>
</comment>
<organism evidence="1 2">
    <name type="scientific">Streptomyces humicola</name>
    <dbReference type="NCBI Taxonomy" id="2953240"/>
    <lineage>
        <taxon>Bacteria</taxon>
        <taxon>Bacillati</taxon>
        <taxon>Actinomycetota</taxon>
        <taxon>Actinomycetes</taxon>
        <taxon>Kitasatosporales</taxon>
        <taxon>Streptomycetaceae</taxon>
        <taxon>Streptomyces</taxon>
    </lineage>
</organism>